<dbReference type="AlphaFoldDB" id="A0A9D1YCV3"/>
<reference evidence="2" key="1">
    <citation type="journal article" date="2021" name="PeerJ">
        <title>Extensive microbial diversity within the chicken gut microbiome revealed by metagenomics and culture.</title>
        <authorList>
            <person name="Gilroy R."/>
            <person name="Ravi A."/>
            <person name="Getino M."/>
            <person name="Pursley I."/>
            <person name="Horton D.L."/>
            <person name="Alikhan N.F."/>
            <person name="Baker D."/>
            <person name="Gharbi K."/>
            <person name="Hall N."/>
            <person name="Watson M."/>
            <person name="Adriaenssens E.M."/>
            <person name="Foster-Nyarko E."/>
            <person name="Jarju S."/>
            <person name="Secka A."/>
            <person name="Antonio M."/>
            <person name="Oren A."/>
            <person name="Chaudhuri R.R."/>
            <person name="La Ragione R."/>
            <person name="Hildebrand F."/>
            <person name="Pallen M.J."/>
        </authorList>
    </citation>
    <scope>NUCLEOTIDE SEQUENCE</scope>
    <source>
        <strain evidence="2">1282</strain>
    </source>
</reference>
<dbReference type="Proteomes" id="UP000823915">
    <property type="component" value="Unassembled WGS sequence"/>
</dbReference>
<comment type="caution">
    <text evidence="2">The sequence shown here is derived from an EMBL/GenBank/DDBJ whole genome shotgun (WGS) entry which is preliminary data.</text>
</comment>
<sequence>MSAVHRNRKQVASTVDPELWEKFRDFSRKSRIPASRLLDEAVEDLLLKYKVIPKKEKTP</sequence>
<dbReference type="Pfam" id="PF12651">
    <property type="entry name" value="RHH_3"/>
    <property type="match status" value="1"/>
</dbReference>
<accession>A0A9D1YCV3</accession>
<protein>
    <submittedName>
        <fullName evidence="2">Ribbon-helix-helix domain-containing protein</fullName>
    </submittedName>
</protein>
<evidence type="ECO:0000313" key="2">
    <source>
        <dbReference type="EMBL" id="HIY26474.1"/>
    </source>
</evidence>
<evidence type="ECO:0000313" key="3">
    <source>
        <dbReference type="Proteomes" id="UP000823915"/>
    </source>
</evidence>
<reference evidence="2" key="2">
    <citation type="submission" date="2021-04" db="EMBL/GenBank/DDBJ databases">
        <authorList>
            <person name="Gilroy R."/>
        </authorList>
    </citation>
    <scope>NUCLEOTIDE SEQUENCE</scope>
    <source>
        <strain evidence="2">1282</strain>
    </source>
</reference>
<evidence type="ECO:0000259" key="1">
    <source>
        <dbReference type="Pfam" id="PF12651"/>
    </source>
</evidence>
<gene>
    <name evidence="2" type="ORF">H9838_04770</name>
</gene>
<name>A0A9D1YCV3_9FIRM</name>
<dbReference type="EMBL" id="DXDU01000076">
    <property type="protein sequence ID" value="HIY26474.1"/>
    <property type="molecule type" value="Genomic_DNA"/>
</dbReference>
<feature type="domain" description="Predicted DNA-binding protein ribbon-helix-helix" evidence="1">
    <location>
        <begin position="7"/>
        <end position="50"/>
    </location>
</feature>
<proteinExistence type="predicted"/>
<organism evidence="2 3">
    <name type="scientific">Candidatus Acutalibacter pullistercoris</name>
    <dbReference type="NCBI Taxonomy" id="2838418"/>
    <lineage>
        <taxon>Bacteria</taxon>
        <taxon>Bacillati</taxon>
        <taxon>Bacillota</taxon>
        <taxon>Clostridia</taxon>
        <taxon>Eubacteriales</taxon>
        <taxon>Acutalibacteraceae</taxon>
        <taxon>Acutalibacter</taxon>
    </lineage>
</organism>
<dbReference type="InterPro" id="IPR038733">
    <property type="entry name" value="Predicted_DNA_bind_prot_RHH"/>
</dbReference>